<dbReference type="GO" id="GO:0005829">
    <property type="term" value="C:cytosol"/>
    <property type="evidence" value="ECO:0007669"/>
    <property type="project" value="TreeGrafter"/>
</dbReference>
<dbReference type="GO" id="GO:0003743">
    <property type="term" value="F:translation initiation factor activity"/>
    <property type="evidence" value="ECO:0007669"/>
    <property type="project" value="UniProtKB-UniRule"/>
</dbReference>
<dbReference type="KEGG" id="bhl:Bache_2835"/>
<dbReference type="GO" id="GO:0043022">
    <property type="term" value="F:ribosome binding"/>
    <property type="evidence" value="ECO:0007669"/>
    <property type="project" value="UniProtKB-ARBA"/>
</dbReference>
<dbReference type="InterPro" id="IPR036787">
    <property type="entry name" value="T_IF-3_N_sf"/>
</dbReference>
<dbReference type="SUPFAM" id="SSF55200">
    <property type="entry name" value="Translation initiation factor IF3, C-terminal domain"/>
    <property type="match status" value="1"/>
</dbReference>
<keyword evidence="3 4" id="KW-0648">Protein biosynthesis</keyword>
<dbReference type="Pfam" id="PF00707">
    <property type="entry name" value="IF3_C"/>
    <property type="match status" value="1"/>
</dbReference>
<feature type="compositionally biased region" description="Low complexity" evidence="7">
    <location>
        <begin position="171"/>
        <end position="186"/>
    </location>
</feature>
<keyword evidence="11" id="KW-1185">Reference proteome</keyword>
<evidence type="ECO:0000256" key="1">
    <source>
        <dbReference type="ARBA" id="ARBA00005439"/>
    </source>
</evidence>
<dbReference type="PANTHER" id="PTHR10938:SF0">
    <property type="entry name" value="TRANSLATION INITIATION FACTOR IF-3, MITOCHONDRIAL"/>
    <property type="match status" value="1"/>
</dbReference>
<dbReference type="GO" id="GO:0032790">
    <property type="term" value="P:ribosome disassembly"/>
    <property type="evidence" value="ECO:0007669"/>
    <property type="project" value="TreeGrafter"/>
</dbReference>
<dbReference type="Gene3D" id="3.30.110.10">
    <property type="entry name" value="Translation initiation factor 3 (IF-3), C-terminal domain"/>
    <property type="match status" value="1"/>
</dbReference>
<comment type="subunit">
    <text evidence="4 6">Monomer.</text>
</comment>
<organism evidence="10 11">
    <name type="scientific">Bacteroides helcogenes (strain ATCC 35417 / DSM 20613 / JCM 6297 / CCUG 15421 / P 36-108)</name>
    <dbReference type="NCBI Taxonomy" id="693979"/>
    <lineage>
        <taxon>Bacteria</taxon>
        <taxon>Pseudomonadati</taxon>
        <taxon>Bacteroidota</taxon>
        <taxon>Bacteroidia</taxon>
        <taxon>Bacteroidales</taxon>
        <taxon>Bacteroidaceae</taxon>
        <taxon>Bacteroides</taxon>
    </lineage>
</organism>
<feature type="region of interest" description="Disordered" evidence="7">
    <location>
        <begin position="169"/>
        <end position="204"/>
    </location>
</feature>
<keyword evidence="4" id="KW-0963">Cytoplasm</keyword>
<comment type="subcellular location">
    <subcellularLocation>
        <location evidence="4 6">Cytoplasm</location>
    </subcellularLocation>
</comment>
<sequence>MKNDSLKGQHRINEQIRAKEVRIVGDEVEAKVYPIAQALRLAEEHEADLVEISPNADPPVCRIIDYSKFLYQLKKRQKEQKAKQVKVNVKEIRFGPQTDDHDYNFKLKHAKGFLEDGDKVKAYVFFKGRSILFKEQGEVLLLRFANDLEDYAKVDQMPILEGKRMTIQLSPKKGAAPKKPVAIKPAENASKVVSTENEDEKENE</sequence>
<feature type="domain" description="Translation initiation factor 3 C-terminal" evidence="8">
    <location>
        <begin position="87"/>
        <end position="172"/>
    </location>
</feature>
<dbReference type="InterPro" id="IPR019813">
    <property type="entry name" value="Translation_initiation_fac3_CS"/>
</dbReference>
<evidence type="ECO:0000256" key="2">
    <source>
        <dbReference type="ARBA" id="ARBA00022540"/>
    </source>
</evidence>
<proteinExistence type="inferred from homology"/>
<evidence type="ECO:0000259" key="9">
    <source>
        <dbReference type="Pfam" id="PF05198"/>
    </source>
</evidence>
<dbReference type="RefSeq" id="WP_013548358.1">
    <property type="nucleotide sequence ID" value="NC_014933.1"/>
</dbReference>
<dbReference type="eggNOG" id="COG0290">
    <property type="taxonomic scope" value="Bacteria"/>
</dbReference>
<dbReference type="PROSITE" id="PS00938">
    <property type="entry name" value="IF3"/>
    <property type="match status" value="1"/>
</dbReference>
<dbReference type="Proteomes" id="UP000008630">
    <property type="component" value="Chromosome"/>
</dbReference>
<dbReference type="PANTHER" id="PTHR10938">
    <property type="entry name" value="TRANSLATION INITIATION FACTOR IF-3"/>
    <property type="match status" value="1"/>
</dbReference>
<evidence type="ECO:0000256" key="3">
    <source>
        <dbReference type="ARBA" id="ARBA00022917"/>
    </source>
</evidence>
<evidence type="ECO:0000256" key="7">
    <source>
        <dbReference type="SAM" id="MobiDB-lite"/>
    </source>
</evidence>
<dbReference type="NCBIfam" id="TIGR00168">
    <property type="entry name" value="infC"/>
    <property type="match status" value="1"/>
</dbReference>
<dbReference type="FunFam" id="3.10.20.80:FF:000001">
    <property type="entry name" value="Translation initiation factor IF-3"/>
    <property type="match status" value="1"/>
</dbReference>
<comment type="similarity">
    <text evidence="1 4 6">Belongs to the IF-3 family.</text>
</comment>
<dbReference type="GO" id="GO:0016020">
    <property type="term" value="C:membrane"/>
    <property type="evidence" value="ECO:0007669"/>
    <property type="project" value="TreeGrafter"/>
</dbReference>
<evidence type="ECO:0000256" key="4">
    <source>
        <dbReference type="HAMAP-Rule" id="MF_00080"/>
    </source>
</evidence>
<dbReference type="AlphaFoldDB" id="E6SNN8"/>
<name>E6SNN8_BACT6</name>
<reference evidence="10 11" key="2">
    <citation type="journal article" date="2011" name="Stand. Genomic Sci.">
        <title>Complete genome sequence of Bacteroides helcogenes type strain (P 36-108).</title>
        <authorList>
            <person name="Pati A."/>
            <person name="Gronow S."/>
            <person name="Zeytun A."/>
            <person name="Lapidus A."/>
            <person name="Nolan M."/>
            <person name="Hammon N."/>
            <person name="Deshpande S."/>
            <person name="Cheng J.F."/>
            <person name="Tapia R."/>
            <person name="Han C."/>
            <person name="Goodwin L."/>
            <person name="Pitluck S."/>
            <person name="Liolios K."/>
            <person name="Pagani I."/>
            <person name="Ivanova N."/>
            <person name="Mavromatis K."/>
            <person name="Chen A."/>
            <person name="Palaniappan K."/>
            <person name="Land M."/>
            <person name="Hauser L."/>
            <person name="Chang Y.J."/>
            <person name="Jeffries C.D."/>
            <person name="Detter J.C."/>
            <person name="Brambilla E."/>
            <person name="Rohde M."/>
            <person name="Goker M."/>
            <person name="Woyke T."/>
            <person name="Bristow J."/>
            <person name="Eisen J.A."/>
            <person name="Markowitz V."/>
            <person name="Hugenholtz P."/>
            <person name="Kyrpides N.C."/>
            <person name="Klenk H.P."/>
            <person name="Lucas S."/>
        </authorList>
    </citation>
    <scope>NUCLEOTIDE SEQUENCE [LARGE SCALE GENOMIC DNA]</scope>
    <source>
        <strain evidence="11">ATCC 35417 / DSM 20613 / JCM 6297 / CCUG 15421 / P 36-108</strain>
    </source>
</reference>
<dbReference type="FunFam" id="3.30.110.10:FF:000001">
    <property type="entry name" value="Translation initiation factor IF-3"/>
    <property type="match status" value="1"/>
</dbReference>
<keyword evidence="2 4" id="KW-0396">Initiation factor</keyword>
<evidence type="ECO:0000313" key="10">
    <source>
        <dbReference type="EMBL" id="ADV44771.1"/>
    </source>
</evidence>
<dbReference type="Gene3D" id="3.10.20.80">
    <property type="entry name" value="Translation initiation factor 3 (IF-3), N-terminal domain"/>
    <property type="match status" value="1"/>
</dbReference>
<dbReference type="HOGENOM" id="CLU_054919_3_0_10"/>
<dbReference type="STRING" id="693979.Bache_2835"/>
<comment type="function">
    <text evidence="4 6">IF-3 binds to the 30S ribosomal subunit and shifts the equilibrium between 70S ribosomes and their 50S and 30S subunits in favor of the free subunits, thus enhancing the availability of 30S subunits on which protein synthesis initiation begins.</text>
</comment>
<dbReference type="OrthoDB" id="9806014at2"/>
<dbReference type="InterPro" id="IPR001288">
    <property type="entry name" value="Translation_initiation_fac_3"/>
</dbReference>
<feature type="domain" description="Translation initiation factor 3 N-terminal" evidence="9">
    <location>
        <begin position="12"/>
        <end position="80"/>
    </location>
</feature>
<accession>E6SNN8</accession>
<evidence type="ECO:0000256" key="5">
    <source>
        <dbReference type="NCBIfam" id="TIGR00168"/>
    </source>
</evidence>
<evidence type="ECO:0000256" key="6">
    <source>
        <dbReference type="RuleBase" id="RU000646"/>
    </source>
</evidence>
<dbReference type="SUPFAM" id="SSF54364">
    <property type="entry name" value="Translation initiation factor IF3, N-terminal domain"/>
    <property type="match status" value="1"/>
</dbReference>
<dbReference type="Pfam" id="PF05198">
    <property type="entry name" value="IF3_N"/>
    <property type="match status" value="1"/>
</dbReference>
<dbReference type="InterPro" id="IPR019814">
    <property type="entry name" value="Translation_initiation_fac_3_N"/>
</dbReference>
<evidence type="ECO:0000259" key="8">
    <source>
        <dbReference type="Pfam" id="PF00707"/>
    </source>
</evidence>
<dbReference type="EMBL" id="CP002352">
    <property type="protein sequence ID" value="ADV44771.1"/>
    <property type="molecule type" value="Genomic_DNA"/>
</dbReference>
<reference key="1">
    <citation type="submission" date="2010-11" db="EMBL/GenBank/DDBJ databases">
        <title>The complete genome of Bacteroides helcogenes P 36-108.</title>
        <authorList>
            <consortium name="US DOE Joint Genome Institute (JGI-PGF)"/>
            <person name="Lucas S."/>
            <person name="Copeland A."/>
            <person name="Lapidus A."/>
            <person name="Bruce D."/>
            <person name="Goodwin L."/>
            <person name="Pitluck S."/>
            <person name="Kyrpides N."/>
            <person name="Mavromatis K."/>
            <person name="Ivanova N."/>
            <person name="Zeytun A."/>
            <person name="Brettin T."/>
            <person name="Detter J.C."/>
            <person name="Tapia R."/>
            <person name="Han C."/>
            <person name="Land M."/>
            <person name="Hauser L."/>
            <person name="Markowitz V."/>
            <person name="Cheng J.-F."/>
            <person name="Hugenholtz P."/>
            <person name="Woyke T."/>
            <person name="Wu D."/>
            <person name="Gronow S."/>
            <person name="Wellnitz S."/>
            <person name="Brambilla E."/>
            <person name="Klenk H.-P."/>
            <person name="Eisen J.A."/>
        </authorList>
    </citation>
    <scope>NUCLEOTIDE SEQUENCE</scope>
    <source>
        <strain>P 36-108</strain>
    </source>
</reference>
<dbReference type="InterPro" id="IPR036788">
    <property type="entry name" value="T_IF-3_C_sf"/>
</dbReference>
<evidence type="ECO:0000313" key="11">
    <source>
        <dbReference type="Proteomes" id="UP000008630"/>
    </source>
</evidence>
<gene>
    <name evidence="4" type="primary">infC</name>
    <name evidence="10" type="ordered locus">Bache_2835</name>
</gene>
<dbReference type="HAMAP" id="MF_00080">
    <property type="entry name" value="IF_3"/>
    <property type="match status" value="1"/>
</dbReference>
<dbReference type="InterPro" id="IPR019815">
    <property type="entry name" value="Translation_initiation_fac_3_C"/>
</dbReference>
<protein>
    <recommendedName>
        <fullName evidence="4 5">Translation initiation factor IF-3</fullName>
    </recommendedName>
</protein>
<dbReference type="PATRIC" id="fig|693979.3.peg.2973"/>